<name>A0A4Z0A8Y0_9AGAM</name>
<feature type="domain" description="FAD-binding" evidence="5">
    <location>
        <begin position="2"/>
        <end position="136"/>
    </location>
</feature>
<dbReference type="InterPro" id="IPR036188">
    <property type="entry name" value="FAD/NAD-bd_sf"/>
</dbReference>
<keyword evidence="7" id="KW-1185">Reference proteome</keyword>
<comment type="caution">
    <text evidence="6">The sequence shown here is derived from an EMBL/GenBank/DDBJ whole genome shotgun (WGS) entry which is preliminary data.</text>
</comment>
<evidence type="ECO:0000256" key="1">
    <source>
        <dbReference type="ARBA" id="ARBA00001974"/>
    </source>
</evidence>
<keyword evidence="4" id="KW-0560">Oxidoreductase</keyword>
<dbReference type="SUPFAM" id="SSF51905">
    <property type="entry name" value="FAD/NAD(P)-binding domain"/>
    <property type="match status" value="1"/>
</dbReference>
<evidence type="ECO:0000313" key="7">
    <source>
        <dbReference type="Proteomes" id="UP000298061"/>
    </source>
</evidence>
<dbReference type="AlphaFoldDB" id="A0A4Z0A8Y0"/>
<protein>
    <recommendedName>
        <fullName evidence="5">FAD-binding domain-containing protein</fullName>
    </recommendedName>
</protein>
<dbReference type="InterPro" id="IPR002938">
    <property type="entry name" value="FAD-bd"/>
</dbReference>
<comment type="cofactor">
    <cofactor evidence="1">
        <name>FAD</name>
        <dbReference type="ChEBI" id="CHEBI:57692"/>
    </cofactor>
</comment>
<dbReference type="PANTHER" id="PTHR43004:SF19">
    <property type="entry name" value="BINDING MONOOXYGENASE, PUTATIVE (JCVI)-RELATED"/>
    <property type="match status" value="1"/>
</dbReference>
<dbReference type="PRINTS" id="PR00420">
    <property type="entry name" value="RNGMNOXGNASE"/>
</dbReference>
<dbReference type="Gene3D" id="3.40.30.20">
    <property type="match status" value="1"/>
</dbReference>
<dbReference type="InterPro" id="IPR050641">
    <property type="entry name" value="RIFMO-like"/>
</dbReference>
<keyword evidence="2" id="KW-0285">Flavoprotein</keyword>
<gene>
    <name evidence="6" type="ORF">EWM64_g823</name>
</gene>
<dbReference type="Gene3D" id="3.50.50.60">
    <property type="entry name" value="FAD/NAD(P)-binding domain"/>
    <property type="match status" value="1"/>
</dbReference>
<dbReference type="Proteomes" id="UP000298061">
    <property type="component" value="Unassembled WGS sequence"/>
</dbReference>
<sequence>MLYPTDRFATERIFSAICYGFTLNHARCIEDHDYLRQFVHTVTQIPNLEVGKIEYLADYRPNVRVVNTFQQGRVFIAGDAAHVHPISGGQGMNSSVMDAFNLGWKLALAAKGQASASLLDSYTAERLPVIKEMLQHTTAVARHGFDKLGVHYRWSPIVVDEDLAGSSSSKQAAEEIVSTYVVKEGDRLHAGDRAHDAVGLVDIRSGETKRLFDLFRPTHHTVLIFSHSGEDATPIVQLLGQYPTGSIYSAVIFGLVFLATAEVQGADASLVDERGHAYATYGAQTGTTSVAIVRPDGVVGALVKGSEGVERYFSLVFAS</sequence>
<proteinExistence type="predicted"/>
<evidence type="ECO:0000259" key="5">
    <source>
        <dbReference type="Pfam" id="PF01494"/>
    </source>
</evidence>
<evidence type="ECO:0000256" key="4">
    <source>
        <dbReference type="ARBA" id="ARBA00023002"/>
    </source>
</evidence>
<dbReference type="STRING" id="135208.A0A4Z0A8Y0"/>
<dbReference type="EMBL" id="SFCI01000046">
    <property type="protein sequence ID" value="TFY83185.1"/>
    <property type="molecule type" value="Genomic_DNA"/>
</dbReference>
<keyword evidence="3" id="KW-0274">FAD</keyword>
<dbReference type="GO" id="GO:0016709">
    <property type="term" value="F:oxidoreductase activity, acting on paired donors, with incorporation or reduction of molecular oxygen, NAD(P)H as one donor, and incorporation of one atom of oxygen"/>
    <property type="evidence" value="ECO:0007669"/>
    <property type="project" value="UniProtKB-ARBA"/>
</dbReference>
<dbReference type="GO" id="GO:0071949">
    <property type="term" value="F:FAD binding"/>
    <property type="evidence" value="ECO:0007669"/>
    <property type="project" value="InterPro"/>
</dbReference>
<dbReference type="InterPro" id="IPR038220">
    <property type="entry name" value="PHOX_C_sf"/>
</dbReference>
<dbReference type="Gene3D" id="3.30.70.2450">
    <property type="match status" value="1"/>
</dbReference>
<evidence type="ECO:0000313" key="6">
    <source>
        <dbReference type="EMBL" id="TFY83185.1"/>
    </source>
</evidence>
<dbReference type="OrthoDB" id="2690153at2759"/>
<evidence type="ECO:0000256" key="2">
    <source>
        <dbReference type="ARBA" id="ARBA00022630"/>
    </source>
</evidence>
<dbReference type="PANTHER" id="PTHR43004">
    <property type="entry name" value="TRK SYSTEM POTASSIUM UPTAKE PROTEIN"/>
    <property type="match status" value="1"/>
</dbReference>
<organism evidence="6 7">
    <name type="scientific">Hericium alpestre</name>
    <dbReference type="NCBI Taxonomy" id="135208"/>
    <lineage>
        <taxon>Eukaryota</taxon>
        <taxon>Fungi</taxon>
        <taxon>Dikarya</taxon>
        <taxon>Basidiomycota</taxon>
        <taxon>Agaricomycotina</taxon>
        <taxon>Agaricomycetes</taxon>
        <taxon>Russulales</taxon>
        <taxon>Hericiaceae</taxon>
        <taxon>Hericium</taxon>
    </lineage>
</organism>
<reference evidence="6 7" key="1">
    <citation type="submission" date="2019-02" db="EMBL/GenBank/DDBJ databases">
        <title>Genome sequencing of the rare red list fungi Hericium alpestre (H. flagellum).</title>
        <authorList>
            <person name="Buettner E."/>
            <person name="Kellner H."/>
        </authorList>
    </citation>
    <scope>NUCLEOTIDE SEQUENCE [LARGE SCALE GENOMIC DNA]</scope>
    <source>
        <strain evidence="6 7">DSM 108284</strain>
    </source>
</reference>
<evidence type="ECO:0000256" key="3">
    <source>
        <dbReference type="ARBA" id="ARBA00022827"/>
    </source>
</evidence>
<accession>A0A4Z0A8Y0</accession>
<dbReference type="Pfam" id="PF01494">
    <property type="entry name" value="FAD_binding_3"/>
    <property type="match status" value="1"/>
</dbReference>